<comment type="caution">
    <text evidence="1">The sequence shown here is derived from an EMBL/GenBank/DDBJ whole genome shotgun (WGS) entry which is preliminary data.</text>
</comment>
<sequence>MIIKENQLDIDEINTEDVLAVEDNNMQYKDAIFFDLEHYVYKKPKCVGVFGCCYYDEVKDKLIVTQYMIENREEGKDILLMAENYFKVMQEKYNKKYIVTFSGNNDFSVINYLFNQNGVKYNILENFKHIDLQREYEKVIKRGVGLKALEKIFDIEREGELIAGSNLAKTFHKVMKDSEYFSRMPKEKVEKILQYNEQDVVNLFHIYVKWNKYINKLREQIELENSILESEKLSETEIDNNSEATI</sequence>
<accession>A0ACB5RC05</accession>
<dbReference type="EMBL" id="BROD01000001">
    <property type="protein sequence ID" value="GKX66779.1"/>
    <property type="molecule type" value="Genomic_DNA"/>
</dbReference>
<reference evidence="1" key="1">
    <citation type="journal article" date="2025" name="Int. J. Syst. Evol. Microbiol.">
        <title>Inconstantimicrobium mannanitabidum sp. nov., a novel member of the family Clostridiaceae isolated from anoxic soil under the treatment of reductive soil disinfestation.</title>
        <authorList>
            <person name="Ueki A."/>
            <person name="Tonouchi A."/>
            <person name="Honma S."/>
            <person name="Kaku N."/>
            <person name="Ueki K."/>
        </authorList>
    </citation>
    <scope>NUCLEOTIDE SEQUENCE</scope>
    <source>
        <strain evidence="1">TW13</strain>
    </source>
</reference>
<dbReference type="Proteomes" id="UP001058074">
    <property type="component" value="Unassembled WGS sequence"/>
</dbReference>
<keyword evidence="2" id="KW-1185">Reference proteome</keyword>
<protein>
    <submittedName>
        <fullName evidence="1">Uncharacterized protein</fullName>
    </submittedName>
</protein>
<evidence type="ECO:0000313" key="1">
    <source>
        <dbReference type="EMBL" id="GKX66779.1"/>
    </source>
</evidence>
<proteinExistence type="predicted"/>
<name>A0ACB5RC05_9CLOT</name>
<evidence type="ECO:0000313" key="2">
    <source>
        <dbReference type="Proteomes" id="UP001058074"/>
    </source>
</evidence>
<organism evidence="1 2">
    <name type="scientific">Inconstantimicrobium mannanitabidum</name>
    <dbReference type="NCBI Taxonomy" id="1604901"/>
    <lineage>
        <taxon>Bacteria</taxon>
        <taxon>Bacillati</taxon>
        <taxon>Bacillota</taxon>
        <taxon>Clostridia</taxon>
        <taxon>Eubacteriales</taxon>
        <taxon>Clostridiaceae</taxon>
        <taxon>Inconstantimicrobium</taxon>
    </lineage>
</organism>
<gene>
    <name evidence="1" type="ORF">rsdtw13_20370</name>
</gene>